<name>A0A177IGQ5_9CORY</name>
<comment type="caution">
    <text evidence="2">The sequence shown here is derived from an EMBL/GenBank/DDBJ whole genome shotgun (WGS) entry which is preliminary data.</text>
</comment>
<keyword evidence="3" id="KW-1185">Reference proteome</keyword>
<dbReference type="GO" id="GO:0008168">
    <property type="term" value="F:methyltransferase activity"/>
    <property type="evidence" value="ECO:0007669"/>
    <property type="project" value="UniProtKB-KW"/>
</dbReference>
<reference evidence="3" key="1">
    <citation type="submission" date="2016-02" db="EMBL/GenBank/DDBJ databases">
        <authorList>
            <person name="Kaur G."/>
            <person name="Nair G.R."/>
            <person name="Mayilraj S."/>
        </authorList>
    </citation>
    <scope>NUCLEOTIDE SEQUENCE [LARGE SCALE GENOMIC DNA]</scope>
    <source>
        <strain evidence="3">GA-15</strain>
    </source>
</reference>
<dbReference type="InterPro" id="IPR045179">
    <property type="entry name" value="YgfZ/GcvT"/>
</dbReference>
<protein>
    <submittedName>
        <fullName evidence="2">Aminomethyltransferase</fullName>
    </submittedName>
</protein>
<gene>
    <name evidence="2" type="ORF">AYJ05_11860</name>
</gene>
<dbReference type="STRING" id="1705.CA21670_10470"/>
<keyword evidence="1" id="KW-0809">Transit peptide</keyword>
<dbReference type="NCBIfam" id="TIGR03317">
    <property type="entry name" value="ygfZ_signature"/>
    <property type="match status" value="1"/>
</dbReference>
<sequence>MSYTSPLMQLPGAAAVQDDTLIDSQGVAWHYGDPLVEQRAIHLNTPVLVDRSQRRVISVIGPDAPEFLNNLLSQKLDNVEPGYSAAALDLDIQGRILHYADVVRTDEGFYLDTTDAEFESFLKFLTMMVFWSKVEVAEADLAIITLLGQVPTLPDSVAASAAFVREVPNWTQTPRTDIAVPREQLKDVAKELISAGFKPAGLMAYTAERVRNLEPEKAADLDDKSIAHEIAHWIGRGEIPGAVHLEKGCYRGQETIARVENLGRSPRLLTLLHLDGSVPELPATGADITSGGRRVGRVGSIIDDFELGPIALGLIKRSALPTPEKAGSPAAELLIGDCAVTVDEESLPTDEGVKLGRSAIDKLRGR</sequence>
<accession>A0A177IGQ5</accession>
<organism evidence="2 3">
    <name type="scientific">Corynebacterium stationis</name>
    <dbReference type="NCBI Taxonomy" id="1705"/>
    <lineage>
        <taxon>Bacteria</taxon>
        <taxon>Bacillati</taxon>
        <taxon>Actinomycetota</taxon>
        <taxon>Actinomycetes</taxon>
        <taxon>Mycobacteriales</taxon>
        <taxon>Corynebacteriaceae</taxon>
        <taxon>Corynebacterium</taxon>
    </lineage>
</organism>
<evidence type="ECO:0000313" key="2">
    <source>
        <dbReference type="EMBL" id="OAH28002.1"/>
    </source>
</evidence>
<dbReference type="InterPro" id="IPR017703">
    <property type="entry name" value="YgfZ/GCV_T_CS"/>
</dbReference>
<keyword evidence="2" id="KW-0808">Transferase</keyword>
<dbReference type="GO" id="GO:0016226">
    <property type="term" value="P:iron-sulfur cluster assembly"/>
    <property type="evidence" value="ECO:0007669"/>
    <property type="project" value="TreeGrafter"/>
</dbReference>
<dbReference type="EMBL" id="LSTQ01000015">
    <property type="protein sequence ID" value="OAH28002.1"/>
    <property type="molecule type" value="Genomic_DNA"/>
</dbReference>
<dbReference type="GO" id="GO:0032259">
    <property type="term" value="P:methylation"/>
    <property type="evidence" value="ECO:0007669"/>
    <property type="project" value="UniProtKB-KW"/>
</dbReference>
<evidence type="ECO:0000313" key="3">
    <source>
        <dbReference type="Proteomes" id="UP000076947"/>
    </source>
</evidence>
<dbReference type="RefSeq" id="WP_066839647.1">
    <property type="nucleotide sequence ID" value="NZ_CAJFGC010000040.1"/>
</dbReference>
<dbReference type="PANTHER" id="PTHR22602:SF0">
    <property type="entry name" value="TRANSFERASE CAF17, MITOCHONDRIAL-RELATED"/>
    <property type="match status" value="1"/>
</dbReference>
<dbReference type="SUPFAM" id="SSF103025">
    <property type="entry name" value="Folate-binding domain"/>
    <property type="match status" value="1"/>
</dbReference>
<dbReference type="PANTHER" id="PTHR22602">
    <property type="entry name" value="TRANSFERASE CAF17, MITOCHONDRIAL-RELATED"/>
    <property type="match status" value="1"/>
</dbReference>
<dbReference type="AlphaFoldDB" id="A0A177IGQ5"/>
<keyword evidence="2" id="KW-0489">Methyltransferase</keyword>
<dbReference type="Gene3D" id="3.30.1360.120">
    <property type="entry name" value="Probable tRNA modification gtpase trme, domain 1"/>
    <property type="match status" value="2"/>
</dbReference>
<proteinExistence type="predicted"/>
<dbReference type="InterPro" id="IPR027266">
    <property type="entry name" value="TrmE/GcvT-like"/>
</dbReference>
<dbReference type="Proteomes" id="UP000076947">
    <property type="component" value="Unassembled WGS sequence"/>
</dbReference>
<evidence type="ECO:0000256" key="1">
    <source>
        <dbReference type="ARBA" id="ARBA00022946"/>
    </source>
</evidence>